<dbReference type="EMBL" id="CAJVPK010000374">
    <property type="protein sequence ID" value="CAG8501446.1"/>
    <property type="molecule type" value="Genomic_DNA"/>
</dbReference>
<reference evidence="1" key="1">
    <citation type="submission" date="2021-06" db="EMBL/GenBank/DDBJ databases">
        <authorList>
            <person name="Kallberg Y."/>
            <person name="Tangrot J."/>
            <person name="Rosling A."/>
        </authorList>
    </citation>
    <scope>NUCLEOTIDE SEQUENCE</scope>
    <source>
        <strain evidence="1">AZ414A</strain>
    </source>
</reference>
<evidence type="ECO:0000313" key="1">
    <source>
        <dbReference type="EMBL" id="CAG8501446.1"/>
    </source>
</evidence>
<dbReference type="AlphaFoldDB" id="A0A9N8ZNF6"/>
<protein>
    <submittedName>
        <fullName evidence="1">821_t:CDS:1</fullName>
    </submittedName>
</protein>
<accession>A0A9N8ZNF6</accession>
<organism evidence="1 2">
    <name type="scientific">Diversispora eburnea</name>
    <dbReference type="NCBI Taxonomy" id="1213867"/>
    <lineage>
        <taxon>Eukaryota</taxon>
        <taxon>Fungi</taxon>
        <taxon>Fungi incertae sedis</taxon>
        <taxon>Mucoromycota</taxon>
        <taxon>Glomeromycotina</taxon>
        <taxon>Glomeromycetes</taxon>
        <taxon>Diversisporales</taxon>
        <taxon>Diversisporaceae</taxon>
        <taxon>Diversispora</taxon>
    </lineage>
</organism>
<name>A0A9N8ZNF6_9GLOM</name>
<dbReference type="Proteomes" id="UP000789706">
    <property type="component" value="Unassembled WGS sequence"/>
</dbReference>
<sequence>MSEYLDDRKTENVLLKSMQKHIIDTYQALYEIMQNENFEFRQIS</sequence>
<comment type="caution">
    <text evidence="1">The sequence shown here is derived from an EMBL/GenBank/DDBJ whole genome shotgun (WGS) entry which is preliminary data.</text>
</comment>
<proteinExistence type="predicted"/>
<keyword evidence="2" id="KW-1185">Reference proteome</keyword>
<gene>
    <name evidence="1" type="ORF">DEBURN_LOCUS4698</name>
</gene>
<evidence type="ECO:0000313" key="2">
    <source>
        <dbReference type="Proteomes" id="UP000789706"/>
    </source>
</evidence>
<dbReference type="OrthoDB" id="2268830at2759"/>